<dbReference type="AlphaFoldDB" id="A0AAX4H9X6"/>
<dbReference type="CDD" id="cd00056">
    <property type="entry name" value="ENDO3c"/>
    <property type="match status" value="1"/>
</dbReference>
<dbReference type="GO" id="GO:0005634">
    <property type="term" value="C:nucleus"/>
    <property type="evidence" value="ECO:0007669"/>
    <property type="project" value="TreeGrafter"/>
</dbReference>
<dbReference type="InterPro" id="IPR003265">
    <property type="entry name" value="HhH-GPD_domain"/>
</dbReference>
<evidence type="ECO:0000313" key="5">
    <source>
        <dbReference type="EMBL" id="WPK25289.1"/>
    </source>
</evidence>
<evidence type="ECO:0000259" key="4">
    <source>
        <dbReference type="SMART" id="SM00478"/>
    </source>
</evidence>
<comment type="similarity">
    <text evidence="1">Belongs to the alkylbase DNA glycosidase AlkA family.</text>
</comment>
<dbReference type="GO" id="GO:0043916">
    <property type="term" value="F:DNA-7-methylguanine glycosylase activity"/>
    <property type="evidence" value="ECO:0007669"/>
    <property type="project" value="TreeGrafter"/>
</dbReference>
<dbReference type="Gene3D" id="1.10.1670.40">
    <property type="match status" value="1"/>
</dbReference>
<protein>
    <recommendedName>
        <fullName evidence="4">HhH-GPD domain-containing protein</fullName>
    </recommendedName>
</protein>
<dbReference type="SUPFAM" id="SSF48150">
    <property type="entry name" value="DNA-glycosylase"/>
    <property type="match status" value="1"/>
</dbReference>
<evidence type="ECO:0000256" key="1">
    <source>
        <dbReference type="ARBA" id="ARBA00010817"/>
    </source>
</evidence>
<sequence>MARTRSVAALTAKSVPRFHSVKTASVKVQKPALGSKTNVAGTEMKLEQKSVVASTSSNPIVSAASRKTKPHIETFFSHIEVPSDLCLPADFVTYHTPEFIEGVKYILSVDPSLYPATVHGNFTVFARENEPNKKGLDLINHYWFSLITSILGQQISGHAAKAIRGRFEQLFDGIPTPEATLKLPQETVKGVGLSNMKLKYVIHISETFATGDTKLLDPLFYESAPTTELIKELTLLKGVGEWSARMFCLFTLKDLDVFAYDDLGVARGVARYLEVRPLVLEATKVGVHADEILKAGLKKKGKFAKADSKRDWTPLHDEYMKFLAAKFQPYQLIFMLLMWRLSATNTEVLLKQNV</sequence>
<dbReference type="Proteomes" id="UP001338582">
    <property type="component" value="Chromosome 3"/>
</dbReference>
<dbReference type="Pfam" id="PF00730">
    <property type="entry name" value="HhH-GPD"/>
    <property type="match status" value="1"/>
</dbReference>
<keyword evidence="3" id="KW-0234">DNA repair</keyword>
<dbReference type="GO" id="GO:0006307">
    <property type="term" value="P:DNA alkylation repair"/>
    <property type="evidence" value="ECO:0007669"/>
    <property type="project" value="TreeGrafter"/>
</dbReference>
<keyword evidence="6" id="KW-1185">Reference proteome</keyword>
<proteinExistence type="inferred from homology"/>
<dbReference type="PANTHER" id="PTHR43003">
    <property type="entry name" value="DNA-3-METHYLADENINE GLYCOSYLASE"/>
    <property type="match status" value="1"/>
</dbReference>
<gene>
    <name evidence="5" type="ORF">PUMCH_002600</name>
</gene>
<dbReference type="InterPro" id="IPR051912">
    <property type="entry name" value="Alkylbase_DNA_Glycosylase/TA"/>
</dbReference>
<dbReference type="InterPro" id="IPR011257">
    <property type="entry name" value="DNA_glycosylase"/>
</dbReference>
<keyword evidence="2" id="KW-0227">DNA damage</keyword>
<organism evidence="5 6">
    <name type="scientific">Australozyma saopauloensis</name>
    <dbReference type="NCBI Taxonomy" id="291208"/>
    <lineage>
        <taxon>Eukaryota</taxon>
        <taxon>Fungi</taxon>
        <taxon>Dikarya</taxon>
        <taxon>Ascomycota</taxon>
        <taxon>Saccharomycotina</taxon>
        <taxon>Pichiomycetes</taxon>
        <taxon>Metschnikowiaceae</taxon>
        <taxon>Australozyma</taxon>
    </lineage>
</organism>
<dbReference type="GO" id="GO:0006285">
    <property type="term" value="P:base-excision repair, AP site formation"/>
    <property type="evidence" value="ECO:0007669"/>
    <property type="project" value="UniProtKB-ARBA"/>
</dbReference>
<dbReference type="GO" id="GO:0032131">
    <property type="term" value="F:alkylated DNA binding"/>
    <property type="evidence" value="ECO:0007669"/>
    <property type="project" value="TreeGrafter"/>
</dbReference>
<evidence type="ECO:0000313" key="6">
    <source>
        <dbReference type="Proteomes" id="UP001338582"/>
    </source>
</evidence>
<dbReference type="GO" id="GO:0008725">
    <property type="term" value="F:DNA-3-methyladenine glycosylase activity"/>
    <property type="evidence" value="ECO:0007669"/>
    <property type="project" value="TreeGrafter"/>
</dbReference>
<dbReference type="PROSITE" id="PS00516">
    <property type="entry name" value="ALKYLBASE_DNA_GLYCOS"/>
    <property type="match status" value="1"/>
</dbReference>
<feature type="domain" description="HhH-GPD" evidence="4">
    <location>
        <begin position="151"/>
        <end position="325"/>
    </location>
</feature>
<dbReference type="Gene3D" id="1.10.340.30">
    <property type="entry name" value="Hypothetical protein, domain 2"/>
    <property type="match status" value="1"/>
</dbReference>
<evidence type="ECO:0000256" key="3">
    <source>
        <dbReference type="ARBA" id="ARBA00023204"/>
    </source>
</evidence>
<dbReference type="GO" id="GO:0032993">
    <property type="term" value="C:protein-DNA complex"/>
    <property type="evidence" value="ECO:0007669"/>
    <property type="project" value="TreeGrafter"/>
</dbReference>
<dbReference type="GeneID" id="88173664"/>
<dbReference type="KEGG" id="asau:88173664"/>
<dbReference type="PANTHER" id="PTHR43003:SF5">
    <property type="entry name" value="DNA-3-METHYLADENINE GLYCOSYLASE"/>
    <property type="match status" value="1"/>
</dbReference>
<dbReference type="RefSeq" id="XP_062877671.1">
    <property type="nucleotide sequence ID" value="XM_063021601.1"/>
</dbReference>
<dbReference type="InterPro" id="IPR000035">
    <property type="entry name" value="Alkylbase_DNA_glycsylse_CS"/>
</dbReference>
<reference evidence="5 6" key="1">
    <citation type="submission" date="2023-10" db="EMBL/GenBank/DDBJ databases">
        <title>Draft Genome Sequence of Candida saopaulonensis from a very Premature Infant with Sepsis.</title>
        <authorList>
            <person name="Ning Y."/>
            <person name="Dai R."/>
            <person name="Xiao M."/>
            <person name="Xu Y."/>
            <person name="Yan Q."/>
            <person name="Zhang L."/>
        </authorList>
    </citation>
    <scope>NUCLEOTIDE SEQUENCE [LARGE SCALE GENOMIC DNA]</scope>
    <source>
        <strain evidence="5 6">19XY460</strain>
    </source>
</reference>
<accession>A0AAX4H9X6</accession>
<dbReference type="EMBL" id="CP138896">
    <property type="protein sequence ID" value="WPK25289.1"/>
    <property type="molecule type" value="Genomic_DNA"/>
</dbReference>
<dbReference type="SMART" id="SM00478">
    <property type="entry name" value="ENDO3c"/>
    <property type="match status" value="1"/>
</dbReference>
<name>A0AAX4H9X6_9ASCO</name>
<evidence type="ECO:0000256" key="2">
    <source>
        <dbReference type="ARBA" id="ARBA00022763"/>
    </source>
</evidence>